<proteinExistence type="predicted"/>
<dbReference type="EMBL" id="MN740165">
    <property type="protein sequence ID" value="QHT91335.1"/>
    <property type="molecule type" value="Genomic_DNA"/>
</dbReference>
<dbReference type="AlphaFoldDB" id="A0A6C0IFQ1"/>
<name>A0A6C0IFQ1_9ZZZZ</name>
<evidence type="ECO:0000313" key="1">
    <source>
        <dbReference type="EMBL" id="QHT91335.1"/>
    </source>
</evidence>
<organism evidence="1">
    <name type="scientific">viral metagenome</name>
    <dbReference type="NCBI Taxonomy" id="1070528"/>
    <lineage>
        <taxon>unclassified sequences</taxon>
        <taxon>metagenomes</taxon>
        <taxon>organismal metagenomes</taxon>
    </lineage>
</organism>
<reference evidence="1" key="1">
    <citation type="journal article" date="2020" name="Nature">
        <title>Giant virus diversity and host interactions through global metagenomics.</title>
        <authorList>
            <person name="Schulz F."/>
            <person name="Roux S."/>
            <person name="Paez-Espino D."/>
            <person name="Jungbluth S."/>
            <person name="Walsh D.A."/>
            <person name="Denef V.J."/>
            <person name="McMahon K.D."/>
            <person name="Konstantinidis K.T."/>
            <person name="Eloe-Fadrosh E.A."/>
            <person name="Kyrpides N.C."/>
            <person name="Woyke T."/>
        </authorList>
    </citation>
    <scope>NUCLEOTIDE SEQUENCE</scope>
    <source>
        <strain evidence="1">GVMAG-M-3300023184-77</strain>
    </source>
</reference>
<sequence>MENTFYSKYNEFCVDLEGACPELKDEILRAKDLPKESQINEYTKVFQARQKKDGTHLVLPDVIIPESLWLSLSDKSRKAIEEYNSILDLCIVYQSGDINGISQEWVNKIMEECRSKMENIDFNKISSKFFDLFGKVGGKDGMPPLPEKFLKGHMAKLAEDLIKEFNPEEFGFSKEDLEECEKNPTKSFEILMNVSTKNPSMIQNALKKISKRLQEKIQNGQIKPQELAAEAEELMKEFQSNPAFVEILEGFRSAFNFEDMDLARSTGNEGSARLSLVKQRLKKKLEARKGKK</sequence>
<protein>
    <submittedName>
        <fullName evidence="1">Uncharacterized protein</fullName>
    </submittedName>
</protein>
<accession>A0A6C0IFQ1</accession>